<organism evidence="2 3">
    <name type="scientific">Phyllosticta paracitricarpa</name>
    <dbReference type="NCBI Taxonomy" id="2016321"/>
    <lineage>
        <taxon>Eukaryota</taxon>
        <taxon>Fungi</taxon>
        <taxon>Dikarya</taxon>
        <taxon>Ascomycota</taxon>
        <taxon>Pezizomycotina</taxon>
        <taxon>Dothideomycetes</taxon>
        <taxon>Dothideomycetes incertae sedis</taxon>
        <taxon>Botryosphaeriales</taxon>
        <taxon>Phyllostictaceae</taxon>
        <taxon>Phyllosticta</taxon>
    </lineage>
</organism>
<sequence>MTARPSLLARFLLYHHCFSSVLRAWYWGMHPDGTSSALTWLDTGAPRAPSGTAASHSRNTLQKLFFSSRSSVFMPVPARTGDSLIFVAFPLFLIESRNTSEPACLSSVRHGSSAATDNSKTKSPTLPTTANPLLVFSLLTATLSPLLWKKGTNCGTVQEISADGGRRDG</sequence>
<dbReference type="EMBL" id="JBBPBF010000051">
    <property type="protein sequence ID" value="KAK7606289.1"/>
    <property type="molecule type" value="Genomic_DNA"/>
</dbReference>
<dbReference type="Proteomes" id="UP001367316">
    <property type="component" value="Unassembled WGS sequence"/>
</dbReference>
<evidence type="ECO:0000313" key="3">
    <source>
        <dbReference type="Proteomes" id="UP001367316"/>
    </source>
</evidence>
<evidence type="ECO:0000256" key="1">
    <source>
        <dbReference type="SAM" id="SignalP"/>
    </source>
</evidence>
<accession>A0ABR1MTL9</accession>
<evidence type="ECO:0008006" key="4">
    <source>
        <dbReference type="Google" id="ProtNLM"/>
    </source>
</evidence>
<feature type="signal peptide" evidence="1">
    <location>
        <begin position="1"/>
        <end position="24"/>
    </location>
</feature>
<reference evidence="2 3" key="1">
    <citation type="submission" date="2024-04" db="EMBL/GenBank/DDBJ databases">
        <title>Phyllosticta paracitricarpa is synonymous to the EU quarantine fungus P. citricarpa based on phylogenomic analyses.</title>
        <authorList>
            <consortium name="Lawrence Berkeley National Laboratory"/>
            <person name="Van ingen-buijs V.A."/>
            <person name="Van westerhoven A.C."/>
            <person name="Haridas S."/>
            <person name="Skiadas P."/>
            <person name="Martin F."/>
            <person name="Groenewald J.Z."/>
            <person name="Crous P.W."/>
            <person name="Seidl M.F."/>
        </authorList>
    </citation>
    <scope>NUCLEOTIDE SEQUENCE [LARGE SCALE GENOMIC DNA]</scope>
    <source>
        <strain evidence="2 3">CBS 141358</strain>
    </source>
</reference>
<proteinExistence type="predicted"/>
<keyword evidence="3" id="KW-1185">Reference proteome</keyword>
<keyword evidence="1" id="KW-0732">Signal</keyword>
<gene>
    <name evidence="2" type="ORF">JOL62DRAFT_361009</name>
</gene>
<evidence type="ECO:0000313" key="2">
    <source>
        <dbReference type="EMBL" id="KAK7606289.1"/>
    </source>
</evidence>
<name>A0ABR1MTL9_9PEZI</name>
<protein>
    <recommendedName>
        <fullName evidence="4">Secreted protein</fullName>
    </recommendedName>
</protein>
<feature type="chain" id="PRO_5045948666" description="Secreted protein" evidence="1">
    <location>
        <begin position="25"/>
        <end position="169"/>
    </location>
</feature>
<comment type="caution">
    <text evidence="2">The sequence shown here is derived from an EMBL/GenBank/DDBJ whole genome shotgun (WGS) entry which is preliminary data.</text>
</comment>